<evidence type="ECO:0000313" key="5">
    <source>
        <dbReference type="EMBL" id="GLL09132.1"/>
    </source>
</evidence>
<reference evidence="5" key="2">
    <citation type="submission" date="2023-01" db="EMBL/GenBank/DDBJ databases">
        <authorList>
            <person name="Sun Q."/>
            <person name="Evtushenko L."/>
        </authorList>
    </citation>
    <scope>NUCLEOTIDE SEQUENCE</scope>
    <source>
        <strain evidence="5">VKM Ac-1069</strain>
    </source>
</reference>
<evidence type="ECO:0000313" key="6">
    <source>
        <dbReference type="Proteomes" id="UP001143463"/>
    </source>
</evidence>
<dbReference type="Pfam" id="PF08007">
    <property type="entry name" value="JmjC_2"/>
    <property type="match status" value="1"/>
</dbReference>
<gene>
    <name evidence="5" type="ORF">GCM10017577_02720</name>
</gene>
<accession>A0A9W6NUB5</accession>
<comment type="caution">
    <text evidence="5">The sequence shown here is derived from an EMBL/GenBank/DDBJ whole genome shotgun (WGS) entry which is preliminary data.</text>
</comment>
<proteinExistence type="predicted"/>
<dbReference type="Gene3D" id="2.60.120.650">
    <property type="entry name" value="Cupin"/>
    <property type="match status" value="1"/>
</dbReference>
<keyword evidence="2" id="KW-0479">Metal-binding</keyword>
<keyword evidence="3" id="KW-0408">Iron</keyword>
<dbReference type="SMART" id="SM00558">
    <property type="entry name" value="JmjC"/>
    <property type="match status" value="1"/>
</dbReference>
<protein>
    <recommendedName>
        <fullName evidence="4">JmjC domain-containing protein</fullName>
    </recommendedName>
</protein>
<dbReference type="PANTHER" id="PTHR13096">
    <property type="entry name" value="MINA53 MYC INDUCED NUCLEAR ANTIGEN"/>
    <property type="match status" value="1"/>
</dbReference>
<evidence type="ECO:0000259" key="4">
    <source>
        <dbReference type="PROSITE" id="PS51184"/>
    </source>
</evidence>
<comment type="cofactor">
    <cofactor evidence="1">
        <name>Fe(2+)</name>
        <dbReference type="ChEBI" id="CHEBI:29033"/>
    </cofactor>
</comment>
<dbReference type="PANTHER" id="PTHR13096:SF8">
    <property type="entry name" value="RIBOSOMAL OXYGENASE 1"/>
    <property type="match status" value="1"/>
</dbReference>
<evidence type="ECO:0000256" key="1">
    <source>
        <dbReference type="ARBA" id="ARBA00001954"/>
    </source>
</evidence>
<evidence type="ECO:0000256" key="2">
    <source>
        <dbReference type="ARBA" id="ARBA00022723"/>
    </source>
</evidence>
<dbReference type="PROSITE" id="PS51184">
    <property type="entry name" value="JMJC"/>
    <property type="match status" value="1"/>
</dbReference>
<name>A0A9W6NUB5_9PSEU</name>
<dbReference type="InterPro" id="IPR003347">
    <property type="entry name" value="JmjC_dom"/>
</dbReference>
<reference evidence="5" key="1">
    <citation type="journal article" date="2014" name="Int. J. Syst. Evol. Microbiol.">
        <title>Complete genome sequence of Corynebacterium casei LMG S-19264T (=DSM 44701T), isolated from a smear-ripened cheese.</title>
        <authorList>
            <consortium name="US DOE Joint Genome Institute (JGI-PGF)"/>
            <person name="Walter F."/>
            <person name="Albersmeier A."/>
            <person name="Kalinowski J."/>
            <person name="Ruckert C."/>
        </authorList>
    </citation>
    <scope>NUCLEOTIDE SEQUENCE</scope>
    <source>
        <strain evidence="5">VKM Ac-1069</strain>
    </source>
</reference>
<dbReference type="AlphaFoldDB" id="A0A9W6NUB5"/>
<evidence type="ECO:0000256" key="3">
    <source>
        <dbReference type="ARBA" id="ARBA00023004"/>
    </source>
</evidence>
<sequence length="340" mass="38441">MKFASDGRIFSAGLLDQQKEARTPEAFHEELRSGSTLIIDSFEKLHRPVADVCRFTAAFLHADVDANLFASTTTNAGFATHWDDHDVFVLQVQGSKLWRIYEPTRRSPLDRDVEVNRPPAATARFSELLLRQGDLLYLPRGYWHNVQCPEGEQSLHLTLSARFANGLDFLQWLIDRLRAFEELRADITTSFGDTVYLARVWEIVSDALADKKLLQDFREFKDNQSPPFSLARQPEDGLDTPIRALTSRRQSFTWLAPRARIVPTVTSVKVITNMQMLTFSVRALPILLGLTGRQWWRLDSLLDLGKNAGASEEDVVQMLRALLEVGVVGMLASDEVGFAH</sequence>
<dbReference type="EMBL" id="BSFQ01000001">
    <property type="protein sequence ID" value="GLL09132.1"/>
    <property type="molecule type" value="Genomic_DNA"/>
</dbReference>
<dbReference type="SUPFAM" id="SSF51197">
    <property type="entry name" value="Clavaminate synthase-like"/>
    <property type="match status" value="1"/>
</dbReference>
<keyword evidence="6" id="KW-1185">Reference proteome</keyword>
<dbReference type="RefSeq" id="WP_306470721.1">
    <property type="nucleotide sequence ID" value="NZ_BAAAUZ010000015.1"/>
</dbReference>
<dbReference type="InterPro" id="IPR039994">
    <property type="entry name" value="NO66-like"/>
</dbReference>
<dbReference type="Proteomes" id="UP001143463">
    <property type="component" value="Unassembled WGS sequence"/>
</dbReference>
<dbReference type="GO" id="GO:0046872">
    <property type="term" value="F:metal ion binding"/>
    <property type="evidence" value="ECO:0007669"/>
    <property type="project" value="UniProtKB-KW"/>
</dbReference>
<feature type="domain" description="JmjC" evidence="4">
    <location>
        <begin position="12"/>
        <end position="178"/>
    </location>
</feature>
<organism evidence="5 6">
    <name type="scientific">Pseudonocardia halophobica</name>
    <dbReference type="NCBI Taxonomy" id="29401"/>
    <lineage>
        <taxon>Bacteria</taxon>
        <taxon>Bacillati</taxon>
        <taxon>Actinomycetota</taxon>
        <taxon>Actinomycetes</taxon>
        <taxon>Pseudonocardiales</taxon>
        <taxon>Pseudonocardiaceae</taxon>
        <taxon>Pseudonocardia</taxon>
    </lineage>
</organism>